<keyword evidence="2" id="KW-1185">Reference proteome</keyword>
<comment type="caution">
    <text evidence="1">The sequence shown here is derived from an EMBL/GenBank/DDBJ whole genome shotgun (WGS) entry which is preliminary data.</text>
</comment>
<dbReference type="EMBL" id="JANHOG010001663">
    <property type="protein sequence ID" value="KAJ3533517.1"/>
    <property type="molecule type" value="Genomic_DNA"/>
</dbReference>
<sequence>MLNTSEARAEKTVIEPEAKGGTQPPVSERHEVAHLRPEIEKRLEAYGQELQELVELYERDRERMKVQYQRDCERVEAHFERERGRIASLIQQSQSQYNSTLPIARLPSEIMSKIFEDYADEHWNAIFHDRPRPAAGASYKWLTILHVCRDWRRIALGTPQVWAFIPPLRAEYVNLALSKSGRLPLTIPDRPDYVAQDNASYRAILEELPRIRKAEFAVTDKLQQEFEDIEDTLDLQPLTLQDLSLHMFDDSDAATWLPVFSSADMPVLTSLQVERGPRALVSTLIRPTLTTLDVSFSPEIGAADFNSLVDILGHLPLLQRLGLSGFRSRSLPTDSLASCTVSLPHLKRLRFGGVAPSVPVAELLDCLTFPMDTAIFYDADPIAPNVESNLVLPMVVSKAINSTTGVQNSPSTKFRPYAIRFIQYVGLTVKLLAPPSPGTSSPPTRLYLSLQLYEDDADSIIELFELLDLSDVHRLNISFSMQRETWMDFLQNNPFSQLEKLGLSGDVNLEEWFSMLAEPLAQSSSLTPTGEAAKYHLFPNLKILVLNNCVLRRRDLPSIVQRLRELCIQRGSPFDELHIAKPDVLTFRTLFNSLSEADLAIFRDPGIARSVKIGGYWE</sequence>
<accession>A0ACC1S778</accession>
<proteinExistence type="predicted"/>
<dbReference type="Proteomes" id="UP001148662">
    <property type="component" value="Unassembled WGS sequence"/>
</dbReference>
<evidence type="ECO:0000313" key="1">
    <source>
        <dbReference type="EMBL" id="KAJ3533517.1"/>
    </source>
</evidence>
<organism evidence="1 2">
    <name type="scientific">Phlebia brevispora</name>
    <dbReference type="NCBI Taxonomy" id="194682"/>
    <lineage>
        <taxon>Eukaryota</taxon>
        <taxon>Fungi</taxon>
        <taxon>Dikarya</taxon>
        <taxon>Basidiomycota</taxon>
        <taxon>Agaricomycotina</taxon>
        <taxon>Agaricomycetes</taxon>
        <taxon>Polyporales</taxon>
        <taxon>Meruliaceae</taxon>
        <taxon>Phlebia</taxon>
    </lineage>
</organism>
<reference evidence="1" key="1">
    <citation type="submission" date="2022-07" db="EMBL/GenBank/DDBJ databases">
        <title>Genome Sequence of Phlebia brevispora.</title>
        <authorList>
            <person name="Buettner E."/>
        </authorList>
    </citation>
    <scope>NUCLEOTIDE SEQUENCE</scope>
    <source>
        <strain evidence="1">MPL23</strain>
    </source>
</reference>
<protein>
    <submittedName>
        <fullName evidence="1">Uncharacterized protein</fullName>
    </submittedName>
</protein>
<evidence type="ECO:0000313" key="2">
    <source>
        <dbReference type="Proteomes" id="UP001148662"/>
    </source>
</evidence>
<gene>
    <name evidence="1" type="ORF">NM688_g7271</name>
</gene>
<name>A0ACC1S778_9APHY</name>